<protein>
    <submittedName>
        <fullName evidence="1">Uncharacterized protein</fullName>
    </submittedName>
</protein>
<evidence type="ECO:0000313" key="1">
    <source>
        <dbReference type="EMBL" id="JAH40634.1"/>
    </source>
</evidence>
<dbReference type="AlphaFoldDB" id="A0A0E9SGW8"/>
<reference evidence="1" key="2">
    <citation type="journal article" date="2015" name="Fish Shellfish Immunol.">
        <title>Early steps in the European eel (Anguilla anguilla)-Vibrio vulnificus interaction in the gills: Role of the RtxA13 toxin.</title>
        <authorList>
            <person name="Callol A."/>
            <person name="Pajuelo D."/>
            <person name="Ebbesson L."/>
            <person name="Teles M."/>
            <person name="MacKenzie S."/>
            <person name="Amaro C."/>
        </authorList>
    </citation>
    <scope>NUCLEOTIDE SEQUENCE</scope>
</reference>
<reference evidence="1" key="1">
    <citation type="submission" date="2014-11" db="EMBL/GenBank/DDBJ databases">
        <authorList>
            <person name="Amaro Gonzalez C."/>
        </authorList>
    </citation>
    <scope>NUCLEOTIDE SEQUENCE</scope>
</reference>
<organism evidence="1">
    <name type="scientific">Anguilla anguilla</name>
    <name type="common">European freshwater eel</name>
    <name type="synonym">Muraena anguilla</name>
    <dbReference type="NCBI Taxonomy" id="7936"/>
    <lineage>
        <taxon>Eukaryota</taxon>
        <taxon>Metazoa</taxon>
        <taxon>Chordata</taxon>
        <taxon>Craniata</taxon>
        <taxon>Vertebrata</taxon>
        <taxon>Euteleostomi</taxon>
        <taxon>Actinopterygii</taxon>
        <taxon>Neopterygii</taxon>
        <taxon>Teleostei</taxon>
        <taxon>Anguilliformes</taxon>
        <taxon>Anguillidae</taxon>
        <taxon>Anguilla</taxon>
    </lineage>
</organism>
<proteinExistence type="predicted"/>
<accession>A0A0E9SGW8</accession>
<dbReference type="EMBL" id="GBXM01067943">
    <property type="protein sequence ID" value="JAH40634.1"/>
    <property type="molecule type" value="Transcribed_RNA"/>
</dbReference>
<name>A0A0E9SGW8_ANGAN</name>
<sequence length="29" mass="3324">MLSFEQGKKTSIVYTTPPSTIICQNKYMN</sequence>